<dbReference type="InParanoid" id="K4APK8"/>
<dbReference type="Proteomes" id="UP000004995">
    <property type="component" value="Unassembled WGS sequence"/>
</dbReference>
<reference evidence="2" key="1">
    <citation type="journal article" date="2012" name="Nat. Biotechnol.">
        <title>Reference genome sequence of the model plant Setaria.</title>
        <authorList>
            <person name="Bennetzen J.L."/>
            <person name="Schmutz J."/>
            <person name="Wang H."/>
            <person name="Percifield R."/>
            <person name="Hawkins J."/>
            <person name="Pontaroli A.C."/>
            <person name="Estep M."/>
            <person name="Feng L."/>
            <person name="Vaughn J.N."/>
            <person name="Grimwood J."/>
            <person name="Jenkins J."/>
            <person name="Barry K."/>
            <person name="Lindquist E."/>
            <person name="Hellsten U."/>
            <person name="Deshpande S."/>
            <person name="Wang X."/>
            <person name="Wu X."/>
            <person name="Mitros T."/>
            <person name="Triplett J."/>
            <person name="Yang X."/>
            <person name="Ye C.Y."/>
            <person name="Mauro-Herrera M."/>
            <person name="Wang L."/>
            <person name="Li P."/>
            <person name="Sharma M."/>
            <person name="Sharma R."/>
            <person name="Ronald P.C."/>
            <person name="Panaud O."/>
            <person name="Kellogg E.A."/>
            <person name="Brutnell T.P."/>
            <person name="Doust A.N."/>
            <person name="Tuskan G.A."/>
            <person name="Rokhsar D."/>
            <person name="Devos K.M."/>
        </authorList>
    </citation>
    <scope>NUCLEOTIDE SEQUENCE [LARGE SCALE GENOMIC DNA]</scope>
    <source>
        <strain evidence="2">cv. Yugu1</strain>
    </source>
</reference>
<evidence type="ECO:0000313" key="2">
    <source>
        <dbReference type="Proteomes" id="UP000004995"/>
    </source>
</evidence>
<dbReference type="EnsemblPlants" id="KQK85131">
    <property type="protein sequence ID" value="KQK85131"/>
    <property type="gene ID" value="SETIT_040856mg"/>
</dbReference>
<accession>K4APK8</accession>
<evidence type="ECO:0000313" key="1">
    <source>
        <dbReference type="EnsemblPlants" id="KQK85131"/>
    </source>
</evidence>
<dbReference type="Gramene" id="KQK85131">
    <property type="protein sequence ID" value="KQK85131"/>
    <property type="gene ID" value="SETIT_040856mg"/>
</dbReference>
<dbReference type="HOGENOM" id="CLU_3377983_0_0_1"/>
<reference evidence="1" key="2">
    <citation type="submission" date="2018-08" db="UniProtKB">
        <authorList>
            <consortium name="EnsemblPlants"/>
        </authorList>
    </citation>
    <scope>IDENTIFICATION</scope>
    <source>
        <strain evidence="1">Yugu1</strain>
    </source>
</reference>
<proteinExistence type="predicted"/>
<sequence length="34" mass="3774">MGLIRFKKLDLAKTGARHGFATKLSMSGHLYPNI</sequence>
<keyword evidence="2" id="KW-1185">Reference proteome</keyword>
<dbReference type="AlphaFoldDB" id="K4APK8"/>
<organism evidence="1 2">
    <name type="scientific">Setaria italica</name>
    <name type="common">Foxtail millet</name>
    <name type="synonym">Panicum italicum</name>
    <dbReference type="NCBI Taxonomy" id="4555"/>
    <lineage>
        <taxon>Eukaryota</taxon>
        <taxon>Viridiplantae</taxon>
        <taxon>Streptophyta</taxon>
        <taxon>Embryophyta</taxon>
        <taxon>Tracheophyta</taxon>
        <taxon>Spermatophyta</taxon>
        <taxon>Magnoliopsida</taxon>
        <taxon>Liliopsida</taxon>
        <taxon>Poales</taxon>
        <taxon>Poaceae</taxon>
        <taxon>PACMAD clade</taxon>
        <taxon>Panicoideae</taxon>
        <taxon>Panicodae</taxon>
        <taxon>Paniceae</taxon>
        <taxon>Cenchrinae</taxon>
        <taxon>Setaria</taxon>
    </lineage>
</organism>
<name>K4APK8_SETIT</name>
<protein>
    <submittedName>
        <fullName evidence="1">Uncharacterized protein</fullName>
    </submittedName>
</protein>